<dbReference type="EMBL" id="WIWS01000033">
    <property type="protein sequence ID" value="KAF3220425.1"/>
    <property type="molecule type" value="Genomic_DNA"/>
</dbReference>
<dbReference type="InterPro" id="IPR001128">
    <property type="entry name" value="Cyt_P450"/>
</dbReference>
<dbReference type="Gene3D" id="1.10.630.10">
    <property type="entry name" value="Cytochrome P450"/>
    <property type="match status" value="1"/>
</dbReference>
<evidence type="ECO:0000256" key="3">
    <source>
        <dbReference type="ARBA" id="ARBA00022723"/>
    </source>
</evidence>
<evidence type="ECO:0000313" key="7">
    <source>
        <dbReference type="EMBL" id="KAF3220425.1"/>
    </source>
</evidence>
<comment type="cofactor">
    <cofactor evidence="1 6">
        <name>heme</name>
        <dbReference type="ChEBI" id="CHEBI:30413"/>
    </cofactor>
</comment>
<evidence type="ECO:0000256" key="6">
    <source>
        <dbReference type="PIRSR" id="PIRSR602403-1"/>
    </source>
</evidence>
<dbReference type="InterPro" id="IPR002403">
    <property type="entry name" value="Cyt_P450_E_grp-IV"/>
</dbReference>
<keyword evidence="6" id="KW-0349">Heme</keyword>
<dbReference type="PRINTS" id="PR00465">
    <property type="entry name" value="EP450IV"/>
</dbReference>
<evidence type="ECO:0008006" key="9">
    <source>
        <dbReference type="Google" id="ProtNLM"/>
    </source>
</evidence>
<dbReference type="Pfam" id="PF00067">
    <property type="entry name" value="p450"/>
    <property type="match status" value="1"/>
</dbReference>
<accession>A0A7C8QRT8</accession>
<dbReference type="GO" id="GO:0005506">
    <property type="term" value="F:iron ion binding"/>
    <property type="evidence" value="ECO:0007669"/>
    <property type="project" value="InterPro"/>
</dbReference>
<name>A0A7C8QRT8_ORBOL</name>
<comment type="similarity">
    <text evidence="2">Belongs to the cytochrome P450 family.</text>
</comment>
<sequence length="330" mass="37237">MAEVTTAVFFGEKYMEPSIIKAVVALASDTAELTGLFQNRSWLAHEVPIVWRLWTWISVVLLKIPLHFGPKFAWKLWSDIECRTADNSDKDDETVISYLVNRYKNPNGSVSLSSKLWIFVLVLASILGSVHQTSTIMVWATFFLAVHLESQVEIREELIKITEQHYCSHLRGPVPDVKKALRTDSFIREVLRMKGDTVNVVRASVRDVDLGGYLIPKGSLVFPVTRLSYRSPRYTENPDKFDANRWVGSGKTAATTGLGYLAFGYGKWACPGRFLAVLEVKYWLLALVKCSKFTLEGGMYRVLDGWNVTAVAPEGRLLIEPYMYSDTPSV</sequence>
<dbReference type="PANTHER" id="PTHR46206">
    <property type="entry name" value="CYTOCHROME P450"/>
    <property type="match status" value="1"/>
</dbReference>
<dbReference type="Proteomes" id="UP000472727">
    <property type="component" value="Unassembled WGS sequence"/>
</dbReference>
<dbReference type="GO" id="GO:0016705">
    <property type="term" value="F:oxidoreductase activity, acting on paired donors, with incorporation or reduction of molecular oxygen"/>
    <property type="evidence" value="ECO:0007669"/>
    <property type="project" value="InterPro"/>
</dbReference>
<organism evidence="7 8">
    <name type="scientific">Orbilia oligospora</name>
    <name type="common">Nematode-trapping fungus</name>
    <name type="synonym">Arthrobotrys oligospora</name>
    <dbReference type="NCBI Taxonomy" id="2813651"/>
    <lineage>
        <taxon>Eukaryota</taxon>
        <taxon>Fungi</taxon>
        <taxon>Dikarya</taxon>
        <taxon>Ascomycota</taxon>
        <taxon>Pezizomycotina</taxon>
        <taxon>Orbiliomycetes</taxon>
        <taxon>Orbiliales</taxon>
        <taxon>Orbiliaceae</taxon>
        <taxon>Orbilia</taxon>
    </lineage>
</organism>
<keyword evidence="5 6" id="KW-0408">Iron</keyword>
<evidence type="ECO:0000256" key="5">
    <source>
        <dbReference type="ARBA" id="ARBA00023004"/>
    </source>
</evidence>
<dbReference type="SUPFAM" id="SSF48264">
    <property type="entry name" value="Cytochrome P450"/>
    <property type="match status" value="1"/>
</dbReference>
<gene>
    <name evidence="7" type="ORF">TWF106_006751</name>
</gene>
<evidence type="ECO:0000256" key="1">
    <source>
        <dbReference type="ARBA" id="ARBA00001971"/>
    </source>
</evidence>
<dbReference type="GO" id="GO:0020037">
    <property type="term" value="F:heme binding"/>
    <property type="evidence" value="ECO:0007669"/>
    <property type="project" value="InterPro"/>
</dbReference>
<keyword evidence="4" id="KW-0560">Oxidoreductase</keyword>
<keyword evidence="3 6" id="KW-0479">Metal-binding</keyword>
<dbReference type="AlphaFoldDB" id="A0A7C8QRT8"/>
<evidence type="ECO:0000256" key="4">
    <source>
        <dbReference type="ARBA" id="ARBA00023002"/>
    </source>
</evidence>
<proteinExistence type="inferred from homology"/>
<feature type="binding site" description="axial binding residue" evidence="6">
    <location>
        <position position="270"/>
    </location>
    <ligand>
        <name>heme</name>
        <dbReference type="ChEBI" id="CHEBI:30413"/>
    </ligand>
    <ligandPart>
        <name>Fe</name>
        <dbReference type="ChEBI" id="CHEBI:18248"/>
    </ligandPart>
</feature>
<evidence type="ECO:0000256" key="2">
    <source>
        <dbReference type="ARBA" id="ARBA00010617"/>
    </source>
</evidence>
<reference evidence="7 8" key="1">
    <citation type="submission" date="2019-06" db="EMBL/GenBank/DDBJ databases">
        <authorList>
            <person name="Palmer J.M."/>
        </authorList>
    </citation>
    <scope>NUCLEOTIDE SEQUENCE [LARGE SCALE GENOMIC DNA]</scope>
    <source>
        <strain evidence="7 8">TWF106</strain>
    </source>
</reference>
<dbReference type="InterPro" id="IPR036396">
    <property type="entry name" value="Cyt_P450_sf"/>
</dbReference>
<protein>
    <recommendedName>
        <fullName evidence="9">Cytochrome P450</fullName>
    </recommendedName>
</protein>
<dbReference type="GO" id="GO:0004497">
    <property type="term" value="F:monooxygenase activity"/>
    <property type="evidence" value="ECO:0007669"/>
    <property type="project" value="InterPro"/>
</dbReference>
<evidence type="ECO:0000313" key="8">
    <source>
        <dbReference type="Proteomes" id="UP000472727"/>
    </source>
</evidence>
<comment type="caution">
    <text evidence="7">The sequence shown here is derived from an EMBL/GenBank/DDBJ whole genome shotgun (WGS) entry which is preliminary data.</text>
</comment>